<evidence type="ECO:0000313" key="1">
    <source>
        <dbReference type="EMBL" id="MEQ2564116.1"/>
    </source>
</evidence>
<evidence type="ECO:0000313" key="2">
    <source>
        <dbReference type="Proteomes" id="UP001437460"/>
    </source>
</evidence>
<dbReference type="EMBL" id="JBBMFJ010000031">
    <property type="protein sequence ID" value="MEQ2564116.1"/>
    <property type="molecule type" value="Genomic_DNA"/>
</dbReference>
<comment type="caution">
    <text evidence="1">The sequence shown here is derived from an EMBL/GenBank/DDBJ whole genome shotgun (WGS) entry which is preliminary data.</text>
</comment>
<accession>A0ABV1HP77</accession>
<name>A0ABV1HP77_9FIRM</name>
<dbReference type="RefSeq" id="WP_349230165.1">
    <property type="nucleotide sequence ID" value="NZ_JBBMFJ010000031.1"/>
</dbReference>
<protein>
    <submittedName>
        <fullName evidence="1">Uncharacterized protein</fullName>
    </submittedName>
</protein>
<organism evidence="1 2">
    <name type="scientific">Ventrimonas faecis</name>
    <dbReference type="NCBI Taxonomy" id="3133170"/>
    <lineage>
        <taxon>Bacteria</taxon>
        <taxon>Bacillati</taxon>
        <taxon>Bacillota</taxon>
        <taxon>Clostridia</taxon>
        <taxon>Lachnospirales</taxon>
        <taxon>Lachnospiraceae</taxon>
        <taxon>Ventrimonas</taxon>
    </lineage>
</organism>
<reference evidence="1 2" key="1">
    <citation type="submission" date="2024-03" db="EMBL/GenBank/DDBJ databases">
        <title>Human intestinal bacterial collection.</title>
        <authorList>
            <person name="Pauvert C."/>
            <person name="Hitch T.C.A."/>
            <person name="Clavel T."/>
        </authorList>
    </citation>
    <scope>NUCLEOTIDE SEQUENCE [LARGE SCALE GENOMIC DNA]</scope>
    <source>
        <strain evidence="1 2">CLA-AP-H27</strain>
    </source>
</reference>
<proteinExistence type="predicted"/>
<keyword evidence="2" id="KW-1185">Reference proteome</keyword>
<dbReference type="Proteomes" id="UP001437460">
    <property type="component" value="Unassembled WGS sequence"/>
</dbReference>
<sequence length="41" mass="4538">MMIVFKVKSHQLLSATIRSGDNKNQKGLLHLLIEICMNGVG</sequence>
<gene>
    <name evidence="1" type="ORF">WMO41_13255</name>
</gene>